<reference evidence="1" key="1">
    <citation type="journal article" date="2021" name="Genome Biol. Evol.">
        <title>A High-Quality Reference Genome for a Parasitic Bivalve with Doubly Uniparental Inheritance (Bivalvia: Unionida).</title>
        <authorList>
            <person name="Smith C.H."/>
        </authorList>
    </citation>
    <scope>NUCLEOTIDE SEQUENCE</scope>
    <source>
        <strain evidence="1">CHS0354</strain>
    </source>
</reference>
<evidence type="ECO:0000313" key="1">
    <source>
        <dbReference type="EMBL" id="KAK3586477.1"/>
    </source>
</evidence>
<comment type="caution">
    <text evidence="1">The sequence shown here is derived from an EMBL/GenBank/DDBJ whole genome shotgun (WGS) entry which is preliminary data.</text>
</comment>
<proteinExistence type="predicted"/>
<evidence type="ECO:0000313" key="2">
    <source>
        <dbReference type="Proteomes" id="UP001195483"/>
    </source>
</evidence>
<sequence>MNILKSYRCYMSILIVLTVALILLMYLLAKRKDASFTKLFNEKRLLDHLSSLDYNIRTRNNSPLDSIPSNKWAEFQILNATGKLRLLVQEKASMRDPRLIDLIRKNYIEFPSENPYDFENPMKKDYSCGQSSYVDSLLNSELI</sequence>
<reference evidence="1" key="2">
    <citation type="journal article" date="2021" name="Genome Biol. Evol.">
        <title>Developing a high-quality reference genome for a parasitic bivalve with doubly uniparental inheritance (Bivalvia: Unionida).</title>
        <authorList>
            <person name="Smith C.H."/>
        </authorList>
    </citation>
    <scope>NUCLEOTIDE SEQUENCE</scope>
    <source>
        <strain evidence="1">CHS0354</strain>
        <tissue evidence="1">Mantle</tissue>
    </source>
</reference>
<dbReference type="EMBL" id="JAEAOA010000175">
    <property type="protein sequence ID" value="KAK3586477.1"/>
    <property type="molecule type" value="Genomic_DNA"/>
</dbReference>
<organism evidence="1 2">
    <name type="scientific">Potamilus streckersoni</name>
    <dbReference type="NCBI Taxonomy" id="2493646"/>
    <lineage>
        <taxon>Eukaryota</taxon>
        <taxon>Metazoa</taxon>
        <taxon>Spiralia</taxon>
        <taxon>Lophotrochozoa</taxon>
        <taxon>Mollusca</taxon>
        <taxon>Bivalvia</taxon>
        <taxon>Autobranchia</taxon>
        <taxon>Heteroconchia</taxon>
        <taxon>Palaeoheterodonta</taxon>
        <taxon>Unionida</taxon>
        <taxon>Unionoidea</taxon>
        <taxon>Unionidae</taxon>
        <taxon>Ambleminae</taxon>
        <taxon>Lampsilini</taxon>
        <taxon>Potamilus</taxon>
    </lineage>
</organism>
<dbReference type="Proteomes" id="UP001195483">
    <property type="component" value="Unassembled WGS sequence"/>
</dbReference>
<dbReference type="AlphaFoldDB" id="A0AAE0S6U2"/>
<accession>A0AAE0S6U2</accession>
<keyword evidence="2" id="KW-1185">Reference proteome</keyword>
<name>A0AAE0S6U2_9BIVA</name>
<protein>
    <submittedName>
        <fullName evidence="1">Uncharacterized protein</fullName>
    </submittedName>
</protein>
<reference evidence="1" key="3">
    <citation type="submission" date="2023-05" db="EMBL/GenBank/DDBJ databases">
        <authorList>
            <person name="Smith C.H."/>
        </authorList>
    </citation>
    <scope>NUCLEOTIDE SEQUENCE</scope>
    <source>
        <strain evidence="1">CHS0354</strain>
        <tissue evidence="1">Mantle</tissue>
    </source>
</reference>
<gene>
    <name evidence="1" type="ORF">CHS0354_001862</name>
</gene>